<dbReference type="RefSeq" id="WP_319047906.1">
    <property type="nucleotide sequence ID" value="NZ_JAUQUR010000002.1"/>
</dbReference>
<evidence type="ECO:0000313" key="2">
    <source>
        <dbReference type="Proteomes" id="UP001283691"/>
    </source>
</evidence>
<comment type="caution">
    <text evidence="1">The sequence shown here is derived from an EMBL/GenBank/DDBJ whole genome shotgun (WGS) entry which is preliminary data.</text>
</comment>
<accession>A0AAW9D9Z8</accession>
<organism evidence="1 2">
    <name type="scientific">Aliarcobacter skirrowii</name>
    <dbReference type="NCBI Taxonomy" id="28200"/>
    <lineage>
        <taxon>Bacteria</taxon>
        <taxon>Pseudomonadati</taxon>
        <taxon>Campylobacterota</taxon>
        <taxon>Epsilonproteobacteria</taxon>
        <taxon>Campylobacterales</taxon>
        <taxon>Arcobacteraceae</taxon>
        <taxon>Aliarcobacter</taxon>
    </lineage>
</organism>
<evidence type="ECO:0008006" key="3">
    <source>
        <dbReference type="Google" id="ProtNLM"/>
    </source>
</evidence>
<reference evidence="1" key="1">
    <citation type="journal article" date="2023" name="Front. Microbiol.">
        <title>Genomic diversity and taxonomic marker for Arcobacter species.</title>
        <authorList>
            <person name="Zhou G."/>
            <person name="Gu Y."/>
            <person name="Wang H."/>
            <person name="Chen X."/>
            <person name="Zhang X."/>
            <person name="Shao Z."/>
            <person name="Yan X."/>
            <person name="Zhang J."/>
            <person name="Zhang M."/>
        </authorList>
    </citation>
    <scope>NUCLEOTIDE SEQUENCE</scope>
    <source>
        <strain evidence="1">BJSY19SF1-2</strain>
    </source>
</reference>
<name>A0AAW9D9Z8_9BACT</name>
<dbReference type="AlphaFoldDB" id="A0AAW9D9Z8"/>
<dbReference type="EMBL" id="JAUQUR010000002">
    <property type="protein sequence ID" value="MDX4069147.1"/>
    <property type="molecule type" value="Genomic_DNA"/>
</dbReference>
<sequence>MKEKLTQKEILKKVKKIVEIVGEDSNEARKIIKILKASYGIRENQSSIFGS</sequence>
<gene>
    <name evidence="1" type="ORF">Q6A80_05340</name>
</gene>
<reference evidence="1" key="2">
    <citation type="submission" date="2023-07" db="EMBL/GenBank/DDBJ databases">
        <authorList>
            <person name="Zhang M."/>
            <person name="Zhou G."/>
        </authorList>
    </citation>
    <scope>NUCLEOTIDE SEQUENCE</scope>
    <source>
        <strain evidence="1">BJSY19SF1-2</strain>
    </source>
</reference>
<proteinExistence type="predicted"/>
<dbReference type="Proteomes" id="UP001283691">
    <property type="component" value="Unassembled WGS sequence"/>
</dbReference>
<evidence type="ECO:0000313" key="1">
    <source>
        <dbReference type="EMBL" id="MDX4069147.1"/>
    </source>
</evidence>
<protein>
    <recommendedName>
        <fullName evidence="3">DUF2786 domain-containing protein</fullName>
    </recommendedName>
</protein>